<keyword evidence="1" id="KW-0812">Transmembrane</keyword>
<keyword evidence="1" id="KW-0472">Membrane</keyword>
<keyword evidence="1" id="KW-1133">Transmembrane helix</keyword>
<dbReference type="RefSeq" id="WP_203912163.1">
    <property type="nucleotide sequence ID" value="NZ_BONY01000049.1"/>
</dbReference>
<feature type="transmembrane region" description="Helical" evidence="1">
    <location>
        <begin position="31"/>
        <end position="50"/>
    </location>
</feature>
<accession>A0A8J3QFP5</accession>
<reference evidence="2" key="1">
    <citation type="submission" date="2021-01" db="EMBL/GenBank/DDBJ databases">
        <title>Whole genome shotgun sequence of Rhizocola hellebori NBRC 109834.</title>
        <authorList>
            <person name="Komaki H."/>
            <person name="Tamura T."/>
        </authorList>
    </citation>
    <scope>NUCLEOTIDE SEQUENCE</scope>
    <source>
        <strain evidence="2">NBRC 109834</strain>
    </source>
</reference>
<evidence type="ECO:0000256" key="1">
    <source>
        <dbReference type="SAM" id="Phobius"/>
    </source>
</evidence>
<proteinExistence type="predicted"/>
<sequence length="118" mass="12500">MTATGILSAILIGVLVGTLGRLILPGRQSIGAIATVAVGVAAALLGTYVAKMLGVEQKAPARWDWDWAGWSLSWSWAELGIQVGLAVIGVAVAAALTNTVISDNYRQRKRRRKVRSDS</sequence>
<feature type="transmembrane region" description="Helical" evidence="1">
    <location>
        <begin position="6"/>
        <end position="24"/>
    </location>
</feature>
<gene>
    <name evidence="2" type="ORF">Rhe02_64730</name>
</gene>
<evidence type="ECO:0000313" key="2">
    <source>
        <dbReference type="EMBL" id="GIH08406.1"/>
    </source>
</evidence>
<keyword evidence="3" id="KW-1185">Reference proteome</keyword>
<feature type="transmembrane region" description="Helical" evidence="1">
    <location>
        <begin position="79"/>
        <end position="101"/>
    </location>
</feature>
<protein>
    <submittedName>
        <fullName evidence="2">Transglycosylase</fullName>
    </submittedName>
</protein>
<organism evidence="2 3">
    <name type="scientific">Rhizocola hellebori</name>
    <dbReference type="NCBI Taxonomy" id="1392758"/>
    <lineage>
        <taxon>Bacteria</taxon>
        <taxon>Bacillati</taxon>
        <taxon>Actinomycetota</taxon>
        <taxon>Actinomycetes</taxon>
        <taxon>Micromonosporales</taxon>
        <taxon>Micromonosporaceae</taxon>
        <taxon>Rhizocola</taxon>
    </lineage>
</organism>
<comment type="caution">
    <text evidence="2">The sequence shown here is derived from an EMBL/GenBank/DDBJ whole genome shotgun (WGS) entry which is preliminary data.</text>
</comment>
<name>A0A8J3QFP5_9ACTN</name>
<evidence type="ECO:0000313" key="3">
    <source>
        <dbReference type="Proteomes" id="UP000612899"/>
    </source>
</evidence>
<dbReference type="Proteomes" id="UP000612899">
    <property type="component" value="Unassembled WGS sequence"/>
</dbReference>
<dbReference type="AlphaFoldDB" id="A0A8J3QFP5"/>
<dbReference type="EMBL" id="BONY01000049">
    <property type="protein sequence ID" value="GIH08406.1"/>
    <property type="molecule type" value="Genomic_DNA"/>
</dbReference>